<dbReference type="EMBL" id="WHWB01034213">
    <property type="protein sequence ID" value="KAJ7412660.1"/>
    <property type="molecule type" value="Genomic_DNA"/>
</dbReference>
<protein>
    <recommendedName>
        <fullName evidence="6">RING-type domain-containing protein</fullName>
    </recommendedName>
</protein>
<accession>A0ABQ9D063</accession>
<evidence type="ECO:0000259" key="6">
    <source>
        <dbReference type="PROSITE" id="PS50089"/>
    </source>
</evidence>
<keyword evidence="3" id="KW-0862">Zinc</keyword>
<dbReference type="SMART" id="SM00184">
    <property type="entry name" value="RING"/>
    <property type="match status" value="1"/>
</dbReference>
<dbReference type="PROSITE" id="PS00518">
    <property type="entry name" value="ZF_RING_1"/>
    <property type="match status" value="1"/>
</dbReference>
<evidence type="ECO:0000256" key="5">
    <source>
        <dbReference type="SAM" id="MobiDB-lite"/>
    </source>
</evidence>
<dbReference type="Gene3D" id="3.30.40.10">
    <property type="entry name" value="Zinc/RING finger domain, C3HC4 (zinc finger)"/>
    <property type="match status" value="1"/>
</dbReference>
<evidence type="ECO:0000256" key="3">
    <source>
        <dbReference type="ARBA" id="ARBA00022833"/>
    </source>
</evidence>
<feature type="compositionally biased region" description="Low complexity" evidence="5">
    <location>
        <begin position="234"/>
        <end position="243"/>
    </location>
</feature>
<comment type="caution">
    <text evidence="7">The sequence shown here is derived from an EMBL/GenBank/DDBJ whole genome shotgun (WGS) entry which is preliminary data.</text>
</comment>
<gene>
    <name evidence="7" type="ORF">WISP_94965</name>
</gene>
<dbReference type="InterPro" id="IPR017907">
    <property type="entry name" value="Znf_RING_CS"/>
</dbReference>
<dbReference type="Proteomes" id="UP001145742">
    <property type="component" value="Unassembled WGS sequence"/>
</dbReference>
<sequence length="337" mass="36796">MDMETQWSCPICHNTWNDVASTLPCHHQFCLGCILRWVQINPTCPLCSRPVETVRFSEWAEQDCIQFDIRALEKSRETNSLAGRTPCHPPENSPHRSVLLLPCPPQGTSSPSEQGAAGTELLGAIHPEVWAGLFHRQQDLLSPVRAFLHCKLPSLYRQQWWRAEAVEASIVHGFCTYGLNAEALVQVLQPILNQHTALLIHSVISVIVHMYSEDTQTLLDFHQTRDQDIRPVASNSSSSSSSNQEIAPISSPAVSKVEKEAGTSQTGPQGIPSCPQPVPNPAEQEQPQEEPEQPLGAGPCAQGSSCSPSAPTRGRNCLPGGSQHPPKRRVSSPQGSP</sequence>
<evidence type="ECO:0000313" key="7">
    <source>
        <dbReference type="EMBL" id="KAJ7412660.1"/>
    </source>
</evidence>
<name>A0ABQ9D063_9PASS</name>
<feature type="domain" description="RING-type" evidence="6">
    <location>
        <begin position="9"/>
        <end position="48"/>
    </location>
</feature>
<keyword evidence="8" id="KW-1185">Reference proteome</keyword>
<dbReference type="Pfam" id="PF00097">
    <property type="entry name" value="zf-C3HC4"/>
    <property type="match status" value="1"/>
</dbReference>
<evidence type="ECO:0000256" key="2">
    <source>
        <dbReference type="ARBA" id="ARBA00022771"/>
    </source>
</evidence>
<proteinExistence type="predicted"/>
<keyword evidence="1" id="KW-0479">Metal-binding</keyword>
<evidence type="ECO:0000313" key="8">
    <source>
        <dbReference type="Proteomes" id="UP001145742"/>
    </source>
</evidence>
<feature type="region of interest" description="Disordered" evidence="5">
    <location>
        <begin position="231"/>
        <end position="337"/>
    </location>
</feature>
<dbReference type="SUPFAM" id="SSF57850">
    <property type="entry name" value="RING/U-box"/>
    <property type="match status" value="1"/>
</dbReference>
<dbReference type="InterPro" id="IPR013083">
    <property type="entry name" value="Znf_RING/FYVE/PHD"/>
</dbReference>
<keyword evidence="2 4" id="KW-0863">Zinc-finger</keyword>
<dbReference type="CDD" id="cd23130">
    <property type="entry name" value="RING-HC_EHV1-like"/>
    <property type="match status" value="1"/>
</dbReference>
<organism evidence="7 8">
    <name type="scientific">Willisornis vidua</name>
    <name type="common">Xingu scale-backed antbird</name>
    <dbReference type="NCBI Taxonomy" id="1566151"/>
    <lineage>
        <taxon>Eukaryota</taxon>
        <taxon>Metazoa</taxon>
        <taxon>Chordata</taxon>
        <taxon>Craniata</taxon>
        <taxon>Vertebrata</taxon>
        <taxon>Euteleostomi</taxon>
        <taxon>Archelosauria</taxon>
        <taxon>Archosauria</taxon>
        <taxon>Dinosauria</taxon>
        <taxon>Saurischia</taxon>
        <taxon>Theropoda</taxon>
        <taxon>Coelurosauria</taxon>
        <taxon>Aves</taxon>
        <taxon>Neognathae</taxon>
        <taxon>Neoaves</taxon>
        <taxon>Telluraves</taxon>
        <taxon>Australaves</taxon>
        <taxon>Passeriformes</taxon>
        <taxon>Thamnophilidae</taxon>
        <taxon>Willisornis</taxon>
    </lineage>
</organism>
<dbReference type="PROSITE" id="PS50089">
    <property type="entry name" value="ZF_RING_2"/>
    <property type="match status" value="1"/>
</dbReference>
<evidence type="ECO:0000256" key="1">
    <source>
        <dbReference type="ARBA" id="ARBA00022723"/>
    </source>
</evidence>
<dbReference type="InterPro" id="IPR001841">
    <property type="entry name" value="Znf_RING"/>
</dbReference>
<evidence type="ECO:0000256" key="4">
    <source>
        <dbReference type="PROSITE-ProRule" id="PRU00175"/>
    </source>
</evidence>
<dbReference type="InterPro" id="IPR018957">
    <property type="entry name" value="Znf_C3HC4_RING-type"/>
</dbReference>
<reference evidence="7" key="1">
    <citation type="submission" date="2019-10" db="EMBL/GenBank/DDBJ databases">
        <authorList>
            <person name="Soares A.E.R."/>
            <person name="Aleixo A."/>
            <person name="Schneider P."/>
            <person name="Miyaki C.Y."/>
            <person name="Schneider M.P."/>
            <person name="Mello C."/>
            <person name="Vasconcelos A.T.R."/>
        </authorList>
    </citation>
    <scope>NUCLEOTIDE SEQUENCE</scope>
    <source>
        <tissue evidence="7">Muscle</tissue>
    </source>
</reference>